<protein>
    <submittedName>
        <fullName evidence="2">B12-binding protein</fullName>
    </submittedName>
</protein>
<feature type="domain" description="Radical SAM core" evidence="1">
    <location>
        <begin position="257"/>
        <end position="494"/>
    </location>
</feature>
<dbReference type="CDD" id="cd01335">
    <property type="entry name" value="Radical_SAM"/>
    <property type="match status" value="1"/>
</dbReference>
<dbReference type="Gene3D" id="3.40.50.280">
    <property type="entry name" value="Cobalamin-binding domain"/>
    <property type="match status" value="1"/>
</dbReference>
<gene>
    <name evidence="2" type="ORF">DSLASN_37810</name>
</gene>
<dbReference type="NCBIfam" id="TIGR03960">
    <property type="entry name" value="rSAM_fuse_unch"/>
    <property type="match status" value="1"/>
</dbReference>
<dbReference type="SFLD" id="SFLDG01082">
    <property type="entry name" value="B12-binding_domain_containing"/>
    <property type="match status" value="1"/>
</dbReference>
<dbReference type="InterPro" id="IPR018768">
    <property type="entry name" value="DUF2344"/>
</dbReference>
<dbReference type="RefSeq" id="WP_236889560.1">
    <property type="nucleotide sequence ID" value="NZ_AP024488.1"/>
</dbReference>
<organism evidence="2 3">
    <name type="scientific">Desulfoluna limicola</name>
    <dbReference type="NCBI Taxonomy" id="2810562"/>
    <lineage>
        <taxon>Bacteria</taxon>
        <taxon>Pseudomonadati</taxon>
        <taxon>Thermodesulfobacteriota</taxon>
        <taxon>Desulfobacteria</taxon>
        <taxon>Desulfobacterales</taxon>
        <taxon>Desulfolunaceae</taxon>
        <taxon>Desulfoluna</taxon>
    </lineage>
</organism>
<dbReference type="SFLD" id="SFLDS00029">
    <property type="entry name" value="Radical_SAM"/>
    <property type="match status" value="1"/>
</dbReference>
<dbReference type="InterPro" id="IPR006638">
    <property type="entry name" value="Elp3/MiaA/NifB-like_rSAM"/>
</dbReference>
<dbReference type="InterPro" id="IPR023862">
    <property type="entry name" value="CHP03960_rSAM"/>
</dbReference>
<dbReference type="PROSITE" id="PS51918">
    <property type="entry name" value="RADICAL_SAM"/>
    <property type="match status" value="1"/>
</dbReference>
<evidence type="ECO:0000313" key="2">
    <source>
        <dbReference type="EMBL" id="BCS98149.1"/>
    </source>
</evidence>
<evidence type="ECO:0000259" key="1">
    <source>
        <dbReference type="PROSITE" id="PS51918"/>
    </source>
</evidence>
<name>A0ABN6F749_9BACT</name>
<dbReference type="PANTHER" id="PTHR42731">
    <property type="entry name" value="SLL1084 PROTEIN"/>
    <property type="match status" value="1"/>
</dbReference>
<dbReference type="InterPro" id="IPR058240">
    <property type="entry name" value="rSAM_sf"/>
</dbReference>
<dbReference type="InterPro" id="IPR023404">
    <property type="entry name" value="rSAM_horseshoe"/>
</dbReference>
<dbReference type="InterPro" id="IPR007197">
    <property type="entry name" value="rSAM"/>
</dbReference>
<reference evidence="2 3" key="1">
    <citation type="submission" date="2021-02" db="EMBL/GenBank/DDBJ databases">
        <title>Complete genome of Desulfoluna sp. strain ASN36.</title>
        <authorList>
            <person name="Takahashi A."/>
            <person name="Kojima H."/>
            <person name="Fukui M."/>
        </authorList>
    </citation>
    <scope>NUCLEOTIDE SEQUENCE [LARGE SCALE GENOMIC DNA]</scope>
    <source>
        <strain evidence="2 3">ASN36</strain>
    </source>
</reference>
<dbReference type="InterPro" id="IPR045784">
    <property type="entry name" value="Radical_SAM_N2"/>
</dbReference>
<proteinExistence type="predicted"/>
<sequence length="843" mass="94361">MENTTIQGILAEVDQPSRYLGTEVNRVVKNPADMDLHMVLAYPDLYDIGTSHFGMQILYALLNKRENIYAERVFAPAPDMEALLRKREQPLFSLESRTSLSDFHVVGFSLLYELNYTSILTMLDLANIPFLAKERDASHPLVIAGGPCAFNPEPVADLFDLIIIGDGEEALVEVADAIIAWRKSGADREALFASVATLQGVYVPSHFDVSYESPSEGEVPVPVVTPKNPSKPRVKRAIVPELSQDSFPEKPVIPFGKPVHDRLRLEISRGCTRGCRFCQASMIYRPVRERSVDDLLAISKESLVTTGYNDISLLSLSTGDYEQLADLMKGITSGCCADGEKVAVSLPSIRAGRLNAELMDIIKNVRKTGFTIAPEAGTQRLRDVINKGITEEDIVGTVQSAFELGWTTIKLYFMIGLPTETQADLEGIVELVKKLRGLSRNKRTAINVSVSTFIPKPHSVFQWDGQITREEAWEKICWLKEQLRMRGVTLKWGSTDISWLEGIWSRGDRRLSSLLIRAWNKGCRLDGWSEHMNLGLWKEAVEEEGLDWEFLCQRERSVEESLPWDHIDSGVTKAYLVSERQRALAAQVTADCRYGDCSGCGICDFETIQPVICLPEGEGSKGGEPTPSLPEMPHVKYTMTFTKMGNARFFGHLELVNIIMKVFRRAGLSIEQSQGYHPRPKLTFSDPMPLGMESMEERFVVSVISDLSADEIKDKLNQNLIEGIEIRDVQLFVKTKGPKDEVFRYQVTEPTGLFDADQLSKFMELNNFTIEKKGKKGNKKEYDLKLFVKGVEILTPSLLTIDLKGIDGVVIRPDLAVKHIFSLTDDVSAHLGLLKLCRIDEAC</sequence>
<dbReference type="Pfam" id="PF04055">
    <property type="entry name" value="Radical_SAM"/>
    <property type="match status" value="1"/>
</dbReference>
<dbReference type="NCBIfam" id="TIGR03936">
    <property type="entry name" value="sam_1_link_chp"/>
    <property type="match status" value="1"/>
</dbReference>
<dbReference type="Proteomes" id="UP001320148">
    <property type="component" value="Chromosome"/>
</dbReference>
<dbReference type="SMART" id="SM00729">
    <property type="entry name" value="Elp3"/>
    <property type="match status" value="1"/>
</dbReference>
<dbReference type="EMBL" id="AP024488">
    <property type="protein sequence ID" value="BCS98149.1"/>
    <property type="molecule type" value="Genomic_DNA"/>
</dbReference>
<dbReference type="CDD" id="cd02065">
    <property type="entry name" value="B12-binding_like"/>
    <property type="match status" value="1"/>
</dbReference>
<accession>A0ABN6F749</accession>
<dbReference type="Gene3D" id="3.80.30.20">
    <property type="entry name" value="tm_1862 like domain"/>
    <property type="match status" value="1"/>
</dbReference>
<dbReference type="PANTHER" id="PTHR42731:SF1">
    <property type="entry name" value="RADICAL SAM DOMAIN PROTEIN"/>
    <property type="match status" value="1"/>
</dbReference>
<evidence type="ECO:0000313" key="3">
    <source>
        <dbReference type="Proteomes" id="UP001320148"/>
    </source>
</evidence>
<dbReference type="SUPFAM" id="SSF102114">
    <property type="entry name" value="Radical SAM enzymes"/>
    <property type="match status" value="1"/>
</dbReference>
<dbReference type="Pfam" id="PF10105">
    <property type="entry name" value="DUF2344"/>
    <property type="match status" value="1"/>
</dbReference>
<keyword evidence="3" id="KW-1185">Reference proteome</keyword>
<dbReference type="Pfam" id="PF19864">
    <property type="entry name" value="Radical_SAM_N2"/>
    <property type="match status" value="1"/>
</dbReference>